<evidence type="ECO:0000313" key="1">
    <source>
        <dbReference type="EMBL" id="UPT91731.1"/>
    </source>
</evidence>
<dbReference type="Proteomes" id="UP000551709">
    <property type="component" value="Chromosome"/>
</dbReference>
<evidence type="ECO:0000313" key="2">
    <source>
        <dbReference type="Proteomes" id="UP000551709"/>
    </source>
</evidence>
<accession>A0A8T5VLK7</accession>
<protein>
    <submittedName>
        <fullName evidence="1">Uncharacterized protein</fullName>
    </submittedName>
</protein>
<proteinExistence type="predicted"/>
<organism evidence="1 2">
    <name type="scientific">Bradyrhizobium barranii subsp. apii</name>
    <dbReference type="NCBI Taxonomy" id="2819348"/>
    <lineage>
        <taxon>Bacteria</taxon>
        <taxon>Pseudomonadati</taxon>
        <taxon>Pseudomonadota</taxon>
        <taxon>Alphaproteobacteria</taxon>
        <taxon>Hyphomicrobiales</taxon>
        <taxon>Nitrobacteraceae</taxon>
        <taxon>Bradyrhizobium</taxon>
        <taxon>Bradyrhizobium barranii</taxon>
    </lineage>
</organism>
<reference evidence="1" key="1">
    <citation type="journal article" date="2017" name="Syst. Appl. Microbiol.">
        <title>Soybeans inoculated with root zone soils of Canadian native legumes harbour diverse and novel Bradyrhizobium spp. that possess agricultural potential.</title>
        <authorList>
            <person name="Bromfield E.S.P."/>
            <person name="Cloutier S."/>
            <person name="Tambong J.T."/>
            <person name="Tran Thi T.V."/>
        </authorList>
    </citation>
    <scope>NUCLEOTIDE SEQUENCE</scope>
    <source>
        <strain evidence="1">1S5</strain>
    </source>
</reference>
<name>A0A8T5VLK7_9BRAD</name>
<sequence>MTDVNMPGLDGHELAELAKQLRPELKIQQLSGREPRRGACQ</sequence>
<dbReference type="AlphaFoldDB" id="A0A8T5VLK7"/>
<gene>
    <name evidence="1" type="ORF">HAP41_0000015540</name>
</gene>
<dbReference type="EMBL" id="CP096255">
    <property type="protein sequence ID" value="UPT91731.1"/>
    <property type="molecule type" value="Genomic_DNA"/>
</dbReference>
<reference evidence="1" key="2">
    <citation type="submission" date="2022-04" db="EMBL/GenBank/DDBJ databases">
        <authorList>
            <person name="Bromfield E.S.P."/>
            <person name="Cloutier S."/>
        </authorList>
    </citation>
    <scope>NUCLEOTIDE SEQUENCE</scope>
    <source>
        <strain evidence="1">1S5</strain>
    </source>
</reference>
<dbReference type="InterPro" id="IPR011006">
    <property type="entry name" value="CheY-like_superfamily"/>
</dbReference>
<dbReference type="SUPFAM" id="SSF52172">
    <property type="entry name" value="CheY-like"/>
    <property type="match status" value="1"/>
</dbReference>